<organism evidence="2 3">
    <name type="scientific">Aldrovandia affinis</name>
    <dbReference type="NCBI Taxonomy" id="143900"/>
    <lineage>
        <taxon>Eukaryota</taxon>
        <taxon>Metazoa</taxon>
        <taxon>Chordata</taxon>
        <taxon>Craniata</taxon>
        <taxon>Vertebrata</taxon>
        <taxon>Euteleostomi</taxon>
        <taxon>Actinopterygii</taxon>
        <taxon>Neopterygii</taxon>
        <taxon>Teleostei</taxon>
        <taxon>Notacanthiformes</taxon>
        <taxon>Halosauridae</taxon>
        <taxon>Aldrovandia</taxon>
    </lineage>
</organism>
<reference evidence="2" key="1">
    <citation type="journal article" date="2023" name="Science">
        <title>Genome structures resolve the early diversification of teleost fishes.</title>
        <authorList>
            <person name="Parey E."/>
            <person name="Louis A."/>
            <person name="Montfort J."/>
            <person name="Bouchez O."/>
            <person name="Roques C."/>
            <person name="Iampietro C."/>
            <person name="Lluch J."/>
            <person name="Castinel A."/>
            <person name="Donnadieu C."/>
            <person name="Desvignes T."/>
            <person name="Floi Bucao C."/>
            <person name="Jouanno E."/>
            <person name="Wen M."/>
            <person name="Mejri S."/>
            <person name="Dirks R."/>
            <person name="Jansen H."/>
            <person name="Henkel C."/>
            <person name="Chen W.J."/>
            <person name="Zahm M."/>
            <person name="Cabau C."/>
            <person name="Klopp C."/>
            <person name="Thompson A.W."/>
            <person name="Robinson-Rechavi M."/>
            <person name="Braasch I."/>
            <person name="Lecointre G."/>
            <person name="Bobe J."/>
            <person name="Postlethwait J.H."/>
            <person name="Berthelot C."/>
            <person name="Roest Crollius H."/>
            <person name="Guiguen Y."/>
        </authorList>
    </citation>
    <scope>NUCLEOTIDE SEQUENCE</scope>
    <source>
        <strain evidence="2">NC1722</strain>
    </source>
</reference>
<feature type="region of interest" description="Disordered" evidence="1">
    <location>
        <begin position="1048"/>
        <end position="1068"/>
    </location>
</feature>
<gene>
    <name evidence="2" type="ORF">AAFF_G00417280</name>
</gene>
<feature type="compositionally biased region" description="Acidic residues" evidence="1">
    <location>
        <begin position="903"/>
        <end position="912"/>
    </location>
</feature>
<keyword evidence="3" id="KW-1185">Reference proteome</keyword>
<accession>A0AAD7VYK9</accession>
<dbReference type="Proteomes" id="UP001221898">
    <property type="component" value="Unassembled WGS sequence"/>
</dbReference>
<evidence type="ECO:0000256" key="1">
    <source>
        <dbReference type="SAM" id="MobiDB-lite"/>
    </source>
</evidence>
<feature type="region of interest" description="Disordered" evidence="1">
    <location>
        <begin position="1003"/>
        <end position="1035"/>
    </location>
</feature>
<dbReference type="AlphaFoldDB" id="A0AAD7VYK9"/>
<dbReference type="EMBL" id="JAINUG010000865">
    <property type="protein sequence ID" value="KAJ8361850.1"/>
    <property type="molecule type" value="Genomic_DNA"/>
</dbReference>
<evidence type="ECO:0000313" key="2">
    <source>
        <dbReference type="EMBL" id="KAJ8361850.1"/>
    </source>
</evidence>
<name>A0AAD7VYK9_9TELE</name>
<feature type="region of interest" description="Disordered" evidence="1">
    <location>
        <begin position="893"/>
        <end position="915"/>
    </location>
</feature>
<proteinExistence type="predicted"/>
<feature type="region of interest" description="Disordered" evidence="1">
    <location>
        <begin position="503"/>
        <end position="535"/>
    </location>
</feature>
<dbReference type="Gene3D" id="2.170.270.10">
    <property type="entry name" value="SET domain"/>
    <property type="match status" value="1"/>
</dbReference>
<comment type="caution">
    <text evidence="2">The sequence shown here is derived from an EMBL/GenBank/DDBJ whole genome shotgun (WGS) entry which is preliminary data.</text>
</comment>
<dbReference type="InterPro" id="IPR046341">
    <property type="entry name" value="SET_dom_sf"/>
</dbReference>
<feature type="region of interest" description="Disordered" evidence="1">
    <location>
        <begin position="93"/>
        <end position="139"/>
    </location>
</feature>
<dbReference type="PANTHER" id="PTHR47306:SF2">
    <property type="entry name" value="CORE-BINDING (CB) DOMAIN-CONTAINING PROTEIN"/>
    <property type="match status" value="1"/>
</dbReference>
<sequence>MAPRPQPNRHIMLCPVCHKPQDILSAHLRRVCMKRETPEAISAALNKAKVDTREHLKTGMVWSYGLICSIMGDANPVSRMVEELQRRHNVVTNLPPQLPYANVTGRPSSSTPPQPAETAAPETGESEQSDHASVSSGEMFQCEQDNKWSTMTRKLMAEKGLYRKHSLDHPVLKDFGTHLEKDLQNEHYKQEVENVARFLYFMDPQQPSLEFVRDREKSKLFFRQLTEAKLSKQTVQNYHKSLKRFLVYHTHSTNLRHEDATLHGDCRHFIDYIGVQQKCLSKQVSKEITQKRHDRLIEKDPLTPHDCLAVLKAARRDFLGVMGKACDKDSVLELTECGFVLYYLEAVLILKHLQRPGVVEHMTVKEWDSRVSVQSGHCIVGERSTRLQHSKWQCLPCQMRRRCGFQFTTRMCGHKSLRPSPRSARGTRQRRSQRERPRRYKVVPVTSQLARRVFETATKSMSDAEKSLVADYLTHSTVTAEKHYRMKQSGSIVRASQLLAQLAGDTSDDGSPDGDSGPTASGSARNRSQERGSRMDLQEAYDKLIETHPVTVDGDVPDKAARRKVSPEHQQSLYNRWLKVQMRLRMQHVLSHFCRRLPKEERVSAWINKQGWRTNIPSAGRIVSEWKPSGSVDGVMDSKRIQRLTRNQNWKGLLTKNIDGKGKGVVATRTFQAVLKDFGTHLEKDLQNEHYKQEVENVARFLYFMDPQQPSLEIVRDREKSKLFFRQLTEAKLSKQTVQNYHKSLKRFLVYHTHSTNLRHEDATLHGDCRHFIDYIGVQQKCLSKQAARRDFLGVMGKACDKDSVLELTECGFVLYYLEAVLILKHLQRPGVVEHMTVKEWDSRVSVQSGHCIVGVKEHKTAAQQVAVFALSDEEEMWFSIYYTHVRPQVIKAQSKKRKRDEAEEESEGEAEKEERFFISTTGRPIYNASNDLNRLQAKYKVVPVTSQLARRGLETATKSMSDAEKSLVADYLTHSTVTAEKHYRMKQSGSIVRASQLLAQLAGDTSDDGSPDGDSGPTASGSARNRSQERGSRMDLQEAYDKLIETHPVTVDGDVPDKAARRKVSPEHQQSLYNRWLKVQMRLRMQHVLCDTLLPTAAKEERVSAWINKQGWRTNIPSAGRIVSEWKPSGSVDGVMDSKRIQRLTRNQNWKGLLTKNIDGKGKGVVATRTFQAGEVVCDYHGQIVTASENKLTWISMRLHKRKQTYTET</sequence>
<dbReference type="SUPFAM" id="SSF82199">
    <property type="entry name" value="SET domain"/>
    <property type="match status" value="1"/>
</dbReference>
<protein>
    <submittedName>
        <fullName evidence="2">Uncharacterized protein</fullName>
    </submittedName>
</protein>
<evidence type="ECO:0000313" key="3">
    <source>
        <dbReference type="Proteomes" id="UP001221898"/>
    </source>
</evidence>
<feature type="compositionally biased region" description="Basic residues" evidence="1">
    <location>
        <begin position="425"/>
        <end position="440"/>
    </location>
</feature>
<feature type="compositionally biased region" description="Low complexity" evidence="1">
    <location>
        <begin position="1013"/>
        <end position="1023"/>
    </location>
</feature>
<feature type="compositionally biased region" description="Low complexity" evidence="1">
    <location>
        <begin position="513"/>
        <end position="523"/>
    </location>
</feature>
<dbReference type="PANTHER" id="PTHR47306">
    <property type="entry name" value="SI:CH211-178J18.4-RELATED"/>
    <property type="match status" value="1"/>
</dbReference>
<feature type="region of interest" description="Disordered" evidence="1">
    <location>
        <begin position="414"/>
        <end position="440"/>
    </location>
</feature>